<dbReference type="SUPFAM" id="SSF56176">
    <property type="entry name" value="FAD-binding/transporter-associated domain-like"/>
    <property type="match status" value="1"/>
</dbReference>
<dbReference type="EMBL" id="JANVFO010000004">
    <property type="protein sequence ID" value="KAJ3736661.1"/>
    <property type="molecule type" value="Genomic_DNA"/>
</dbReference>
<evidence type="ECO:0000259" key="6">
    <source>
        <dbReference type="PROSITE" id="PS51387"/>
    </source>
</evidence>
<evidence type="ECO:0000256" key="5">
    <source>
        <dbReference type="SAM" id="SignalP"/>
    </source>
</evidence>
<evidence type="ECO:0000313" key="7">
    <source>
        <dbReference type="EMBL" id="KAJ3736661.1"/>
    </source>
</evidence>
<dbReference type="InterPro" id="IPR036318">
    <property type="entry name" value="FAD-bd_PCMH-like_sf"/>
</dbReference>
<dbReference type="Gene3D" id="3.30.465.10">
    <property type="match status" value="1"/>
</dbReference>
<dbReference type="GO" id="GO:0071949">
    <property type="term" value="F:FAD binding"/>
    <property type="evidence" value="ECO:0007669"/>
    <property type="project" value="InterPro"/>
</dbReference>
<keyword evidence="3" id="KW-0274">FAD</keyword>
<dbReference type="Pfam" id="PF01565">
    <property type="entry name" value="FAD_binding_4"/>
    <property type="match status" value="1"/>
</dbReference>
<keyword evidence="8" id="KW-1185">Reference proteome</keyword>
<dbReference type="InterPro" id="IPR016169">
    <property type="entry name" value="FAD-bd_PCMH_sub2"/>
</dbReference>
<keyword evidence="5" id="KW-0732">Signal</keyword>
<feature type="signal peptide" evidence="5">
    <location>
        <begin position="1"/>
        <end position="18"/>
    </location>
</feature>
<proteinExistence type="inferred from homology"/>
<accession>A0AA38JIR8</accession>
<organism evidence="7 8">
    <name type="scientific">Lentinula guzmanii</name>
    <dbReference type="NCBI Taxonomy" id="2804957"/>
    <lineage>
        <taxon>Eukaryota</taxon>
        <taxon>Fungi</taxon>
        <taxon>Dikarya</taxon>
        <taxon>Basidiomycota</taxon>
        <taxon>Agaricomycotina</taxon>
        <taxon>Agaricomycetes</taxon>
        <taxon>Agaricomycetidae</taxon>
        <taxon>Agaricales</taxon>
        <taxon>Marasmiineae</taxon>
        <taxon>Omphalotaceae</taxon>
        <taxon>Lentinula</taxon>
    </lineage>
</organism>
<dbReference type="Gene3D" id="3.30.43.10">
    <property type="entry name" value="Uridine Diphospho-n-acetylenolpyruvylglucosamine Reductase, domain 2"/>
    <property type="match status" value="1"/>
</dbReference>
<dbReference type="InterPro" id="IPR006094">
    <property type="entry name" value="Oxid_FAD_bind_N"/>
</dbReference>
<keyword evidence="2" id="KW-0285">Flavoprotein</keyword>
<dbReference type="PANTHER" id="PTHR42973:SF13">
    <property type="entry name" value="FAD-BINDING PCMH-TYPE DOMAIN-CONTAINING PROTEIN"/>
    <property type="match status" value="1"/>
</dbReference>
<dbReference type="PROSITE" id="PS51387">
    <property type="entry name" value="FAD_PCMH"/>
    <property type="match status" value="1"/>
</dbReference>
<reference evidence="7" key="1">
    <citation type="submission" date="2022-08" db="EMBL/GenBank/DDBJ databases">
        <authorList>
            <consortium name="DOE Joint Genome Institute"/>
            <person name="Min B."/>
            <person name="Sierra-Patev S."/>
            <person name="Naranjo-Ortiz M."/>
            <person name="Looney B."/>
            <person name="Konkel Z."/>
            <person name="Slot J.C."/>
            <person name="Sakamoto Y."/>
            <person name="Steenwyk J.L."/>
            <person name="Rokas A."/>
            <person name="Carro J."/>
            <person name="Camarero S."/>
            <person name="Ferreira P."/>
            <person name="Molpeceres G."/>
            <person name="Ruiz-duenas F.J."/>
            <person name="Serrano A."/>
            <person name="Henrissat B."/>
            <person name="Drula E."/>
            <person name="Hughes K.W."/>
            <person name="Mata J.L."/>
            <person name="Ishikawa N.K."/>
            <person name="Vargas-Isla R."/>
            <person name="Ushijima S."/>
            <person name="Smith C.A."/>
            <person name="Ahrendt S."/>
            <person name="Andreopoulos W."/>
            <person name="He G."/>
            <person name="LaButti K."/>
            <person name="Lipzen A."/>
            <person name="Ng V."/>
            <person name="Riley R."/>
            <person name="Sandor L."/>
            <person name="Barry K."/>
            <person name="Martinez A.T."/>
            <person name="Xiao Y."/>
            <person name="Gibbons J.G."/>
            <person name="Terashima K."/>
            <person name="Hibbett D.S."/>
            <person name="Grigoriev I.V."/>
        </authorList>
    </citation>
    <scope>NUCLEOTIDE SEQUENCE</scope>
    <source>
        <strain evidence="7">ET3784</strain>
    </source>
</reference>
<evidence type="ECO:0000256" key="4">
    <source>
        <dbReference type="ARBA" id="ARBA00023002"/>
    </source>
</evidence>
<keyword evidence="4" id="KW-0560">Oxidoreductase</keyword>
<dbReference type="PANTHER" id="PTHR42973">
    <property type="entry name" value="BINDING OXIDOREDUCTASE, PUTATIVE (AFU_ORTHOLOGUE AFUA_1G17690)-RELATED"/>
    <property type="match status" value="1"/>
</dbReference>
<gene>
    <name evidence="7" type="ORF">DFJ43DRAFT_988863</name>
</gene>
<evidence type="ECO:0000256" key="2">
    <source>
        <dbReference type="ARBA" id="ARBA00022630"/>
    </source>
</evidence>
<reference evidence="7" key="2">
    <citation type="journal article" date="2023" name="Proc. Natl. Acad. Sci. U.S.A.">
        <title>A global phylogenomic analysis of the shiitake genus Lentinula.</title>
        <authorList>
            <person name="Sierra-Patev S."/>
            <person name="Min B."/>
            <person name="Naranjo-Ortiz M."/>
            <person name="Looney B."/>
            <person name="Konkel Z."/>
            <person name="Slot J.C."/>
            <person name="Sakamoto Y."/>
            <person name="Steenwyk J.L."/>
            <person name="Rokas A."/>
            <person name="Carro J."/>
            <person name="Camarero S."/>
            <person name="Ferreira P."/>
            <person name="Molpeceres G."/>
            <person name="Ruiz-Duenas F.J."/>
            <person name="Serrano A."/>
            <person name="Henrissat B."/>
            <person name="Drula E."/>
            <person name="Hughes K.W."/>
            <person name="Mata J.L."/>
            <person name="Ishikawa N.K."/>
            <person name="Vargas-Isla R."/>
            <person name="Ushijima S."/>
            <person name="Smith C.A."/>
            <person name="Donoghue J."/>
            <person name="Ahrendt S."/>
            <person name="Andreopoulos W."/>
            <person name="He G."/>
            <person name="LaButti K."/>
            <person name="Lipzen A."/>
            <person name="Ng V."/>
            <person name="Riley R."/>
            <person name="Sandor L."/>
            <person name="Barry K."/>
            <person name="Martinez A.T."/>
            <person name="Xiao Y."/>
            <person name="Gibbons J.G."/>
            <person name="Terashima K."/>
            <person name="Grigoriev I.V."/>
            <person name="Hibbett D."/>
        </authorList>
    </citation>
    <scope>NUCLEOTIDE SEQUENCE</scope>
    <source>
        <strain evidence="7">ET3784</strain>
    </source>
</reference>
<feature type="chain" id="PRO_5041268823" description="FAD-binding PCMH-type domain-containing protein" evidence="5">
    <location>
        <begin position="19"/>
        <end position="488"/>
    </location>
</feature>
<dbReference type="Proteomes" id="UP001176059">
    <property type="component" value="Unassembled WGS sequence"/>
</dbReference>
<dbReference type="InterPro" id="IPR016166">
    <property type="entry name" value="FAD-bd_PCMH"/>
</dbReference>
<sequence>MKALLFSVLVSKFLSVFSSPHSARGSLSDVCNQIAQAISSASDVHWPLDLLYDKDISHWASSSSAFAACSVEPGSAADVGIILQILGETSTPFAVKGGGHASNPDFSSTTGVQIAMYRFSDVVYDAASSTATFGAGLVWDDVYAALAPYDVNVVGGRVTGVGVAGFTLGGGYSWKTNQYGLTIDTVTAFELVKPDGTVANVTQESDPDLFFAMKGGFNNFGIVTRFTLQTFPQTQVWGGLITFTENEISEVIDATHTFASNVTDPKAAIITTANFVLGQPGISQLLFYDGPTPPDGIFDDFLAIPFFTKDVSTRDFVSLVQSSPSNATAGTRAIFDSAPLLELTPTVLDAIINETVFWGARLSFESGTFISYDIEPFLPTIFTHGQSESAYPPSRSTRYLPLNLYYAWELELADDAFHSAIKQSANQITAVALAEGQAGVDSAPLYPNYAIYDTPLERLYGDNVAKMQSVKAIVDPNNVMGLTGGFKI</sequence>
<dbReference type="InterPro" id="IPR050416">
    <property type="entry name" value="FAD-linked_Oxidoreductase"/>
</dbReference>
<comment type="similarity">
    <text evidence="1">Belongs to the oxygen-dependent FAD-linked oxidoreductase family.</text>
</comment>
<protein>
    <recommendedName>
        <fullName evidence="6">FAD-binding PCMH-type domain-containing protein</fullName>
    </recommendedName>
</protein>
<evidence type="ECO:0000313" key="8">
    <source>
        <dbReference type="Proteomes" id="UP001176059"/>
    </source>
</evidence>
<name>A0AA38JIR8_9AGAR</name>
<dbReference type="Gene3D" id="3.40.462.20">
    <property type="match status" value="1"/>
</dbReference>
<feature type="domain" description="FAD-binding PCMH-type" evidence="6">
    <location>
        <begin position="63"/>
        <end position="233"/>
    </location>
</feature>
<evidence type="ECO:0000256" key="3">
    <source>
        <dbReference type="ARBA" id="ARBA00022827"/>
    </source>
</evidence>
<dbReference type="AlphaFoldDB" id="A0AA38JIR8"/>
<comment type="caution">
    <text evidence="7">The sequence shown here is derived from an EMBL/GenBank/DDBJ whole genome shotgun (WGS) entry which is preliminary data.</text>
</comment>
<dbReference type="InterPro" id="IPR016167">
    <property type="entry name" value="FAD-bd_PCMH_sub1"/>
</dbReference>
<evidence type="ECO:0000256" key="1">
    <source>
        <dbReference type="ARBA" id="ARBA00005466"/>
    </source>
</evidence>
<dbReference type="GO" id="GO:0016491">
    <property type="term" value="F:oxidoreductase activity"/>
    <property type="evidence" value="ECO:0007669"/>
    <property type="project" value="UniProtKB-KW"/>
</dbReference>